<dbReference type="GO" id="GO:0016787">
    <property type="term" value="F:hydrolase activity"/>
    <property type="evidence" value="ECO:0007669"/>
    <property type="project" value="UniProtKB-KW"/>
</dbReference>
<dbReference type="AlphaFoldDB" id="A0A917ZEY6"/>
<keyword evidence="3" id="KW-1185">Reference proteome</keyword>
<proteinExistence type="predicted"/>
<dbReference type="Proteomes" id="UP000646523">
    <property type="component" value="Unassembled WGS sequence"/>
</dbReference>
<sequence length="267" mass="28753">MLNIEASLTVAGCDLRYWDTGGDGTPVVFSHGAGADQLMFRSQAEHLARHGYRVVTWDLRGHGRSRPGGAPFTAERAAGDLVALLDHLELARPVLAGQSLGGNLAQAVVRRRPGLARGLIVMDSTCNTGPLSRAERVLLSAALPTLSVIPARRLPALMANASAATEQGRAYARRAFEQLPKREFLAVWRATVELVDPDPAYRTPVPLCLIRGERDRTGNIATAMPRWARTEGVQETVIPDAGHLVTLDAPDAVNSAILAFLRTELES</sequence>
<keyword evidence="2" id="KW-0378">Hydrolase</keyword>
<dbReference type="PANTHER" id="PTHR43194:SF5">
    <property type="entry name" value="PIMELOYL-[ACYL-CARRIER PROTEIN] METHYL ESTER ESTERASE"/>
    <property type="match status" value="1"/>
</dbReference>
<dbReference type="RefSeq" id="WP_189128604.1">
    <property type="nucleotide sequence ID" value="NZ_BMNH01000038.1"/>
</dbReference>
<dbReference type="EMBL" id="BMNH01000038">
    <property type="protein sequence ID" value="GGO81593.1"/>
    <property type="molecule type" value="Genomic_DNA"/>
</dbReference>
<protein>
    <submittedName>
        <fullName evidence="2">Alpha/beta hydrolase</fullName>
    </submittedName>
</protein>
<dbReference type="Pfam" id="PF12697">
    <property type="entry name" value="Abhydrolase_6"/>
    <property type="match status" value="1"/>
</dbReference>
<dbReference type="PANTHER" id="PTHR43194">
    <property type="entry name" value="HYDROLASE ALPHA/BETA FOLD FAMILY"/>
    <property type="match status" value="1"/>
</dbReference>
<dbReference type="InterPro" id="IPR050228">
    <property type="entry name" value="Carboxylesterase_BioH"/>
</dbReference>
<organism evidence="2 3">
    <name type="scientific">Nonomuraea cavernae</name>
    <dbReference type="NCBI Taxonomy" id="2045107"/>
    <lineage>
        <taxon>Bacteria</taxon>
        <taxon>Bacillati</taxon>
        <taxon>Actinomycetota</taxon>
        <taxon>Actinomycetes</taxon>
        <taxon>Streptosporangiales</taxon>
        <taxon>Streptosporangiaceae</taxon>
        <taxon>Nonomuraea</taxon>
    </lineage>
</organism>
<dbReference type="PRINTS" id="PR00412">
    <property type="entry name" value="EPOXHYDRLASE"/>
</dbReference>
<evidence type="ECO:0000313" key="3">
    <source>
        <dbReference type="Proteomes" id="UP000646523"/>
    </source>
</evidence>
<dbReference type="InterPro" id="IPR029058">
    <property type="entry name" value="AB_hydrolase_fold"/>
</dbReference>
<dbReference type="InterPro" id="IPR000073">
    <property type="entry name" value="AB_hydrolase_1"/>
</dbReference>
<reference evidence="2" key="1">
    <citation type="journal article" date="2014" name="Int. J. Syst. Evol. Microbiol.">
        <title>Complete genome sequence of Corynebacterium casei LMG S-19264T (=DSM 44701T), isolated from a smear-ripened cheese.</title>
        <authorList>
            <consortium name="US DOE Joint Genome Institute (JGI-PGF)"/>
            <person name="Walter F."/>
            <person name="Albersmeier A."/>
            <person name="Kalinowski J."/>
            <person name="Ruckert C."/>
        </authorList>
    </citation>
    <scope>NUCLEOTIDE SEQUENCE</scope>
    <source>
        <strain evidence="2">CGMCC 4.7368</strain>
    </source>
</reference>
<evidence type="ECO:0000313" key="2">
    <source>
        <dbReference type="EMBL" id="GGO81593.1"/>
    </source>
</evidence>
<comment type="caution">
    <text evidence="2">The sequence shown here is derived from an EMBL/GenBank/DDBJ whole genome shotgun (WGS) entry which is preliminary data.</text>
</comment>
<dbReference type="InterPro" id="IPR000639">
    <property type="entry name" value="Epox_hydrolase-like"/>
</dbReference>
<dbReference type="SUPFAM" id="SSF53474">
    <property type="entry name" value="alpha/beta-Hydrolases"/>
    <property type="match status" value="1"/>
</dbReference>
<name>A0A917ZEY6_9ACTN</name>
<feature type="domain" description="AB hydrolase-1" evidence="1">
    <location>
        <begin position="27"/>
        <end position="255"/>
    </location>
</feature>
<accession>A0A917ZEY6</accession>
<evidence type="ECO:0000259" key="1">
    <source>
        <dbReference type="Pfam" id="PF12697"/>
    </source>
</evidence>
<reference evidence="2" key="2">
    <citation type="submission" date="2020-09" db="EMBL/GenBank/DDBJ databases">
        <authorList>
            <person name="Sun Q."/>
            <person name="Zhou Y."/>
        </authorList>
    </citation>
    <scope>NUCLEOTIDE SEQUENCE</scope>
    <source>
        <strain evidence="2">CGMCC 4.7368</strain>
    </source>
</reference>
<dbReference type="Gene3D" id="3.40.50.1820">
    <property type="entry name" value="alpha/beta hydrolase"/>
    <property type="match status" value="1"/>
</dbReference>
<gene>
    <name evidence="2" type="ORF">GCM10012289_70920</name>
</gene>